<dbReference type="EMBL" id="JAKXMK010000017">
    <property type="protein sequence ID" value="MCH6168115.1"/>
    <property type="molecule type" value="Genomic_DNA"/>
</dbReference>
<feature type="signal peptide" evidence="8">
    <location>
        <begin position="1"/>
        <end position="26"/>
    </location>
</feature>
<keyword evidence="8" id="KW-0732">Signal</keyword>
<dbReference type="Gene3D" id="2.40.440.10">
    <property type="entry name" value="L,D-transpeptidase catalytic domain-like"/>
    <property type="match status" value="1"/>
</dbReference>
<evidence type="ECO:0000313" key="11">
    <source>
        <dbReference type="Proteomes" id="UP001299970"/>
    </source>
</evidence>
<feature type="active site" description="Proton donor/acceptor" evidence="6">
    <location>
        <position position="149"/>
    </location>
</feature>
<evidence type="ECO:0000256" key="4">
    <source>
        <dbReference type="ARBA" id="ARBA00022984"/>
    </source>
</evidence>
<keyword evidence="11" id="KW-1185">Reference proteome</keyword>
<protein>
    <submittedName>
        <fullName evidence="10">L,D-transpeptidase</fullName>
    </submittedName>
</protein>
<comment type="caution">
    <text evidence="10">The sequence shown here is derived from an EMBL/GenBank/DDBJ whole genome shotgun (WGS) entry which is preliminary data.</text>
</comment>
<accession>A0ABS9THT8</accession>
<organism evidence="10 11">
    <name type="scientific">Pseudonocardia alaniniphila</name>
    <dbReference type="NCBI Taxonomy" id="75291"/>
    <lineage>
        <taxon>Bacteria</taxon>
        <taxon>Bacillati</taxon>
        <taxon>Actinomycetota</taxon>
        <taxon>Actinomycetes</taxon>
        <taxon>Pseudonocardiales</taxon>
        <taxon>Pseudonocardiaceae</taxon>
        <taxon>Pseudonocardia</taxon>
    </lineage>
</organism>
<dbReference type="InterPro" id="IPR050979">
    <property type="entry name" value="LD-transpeptidase"/>
</dbReference>
<dbReference type="InterPro" id="IPR038063">
    <property type="entry name" value="Transpep_catalytic_dom"/>
</dbReference>
<gene>
    <name evidence="10" type="ORF">MMF94_20700</name>
</gene>
<reference evidence="10 11" key="1">
    <citation type="submission" date="2022-03" db="EMBL/GenBank/DDBJ databases">
        <title>Pseudonocardia alaer sp. nov., a novel actinomycete isolated from reed forest soil.</title>
        <authorList>
            <person name="Wang L."/>
        </authorList>
    </citation>
    <scope>NUCLEOTIDE SEQUENCE [LARGE SCALE GENOMIC DNA]</scope>
    <source>
        <strain evidence="10 11">Y-16303</strain>
    </source>
</reference>
<feature type="active site" description="Nucleophile" evidence="6">
    <location>
        <position position="160"/>
    </location>
</feature>
<dbReference type="Proteomes" id="UP001299970">
    <property type="component" value="Unassembled WGS sequence"/>
</dbReference>
<comment type="pathway">
    <text evidence="1 6">Cell wall biogenesis; peptidoglycan biosynthesis.</text>
</comment>
<dbReference type="RefSeq" id="WP_241038758.1">
    <property type="nucleotide sequence ID" value="NZ_BAAAJF010000001.1"/>
</dbReference>
<evidence type="ECO:0000256" key="1">
    <source>
        <dbReference type="ARBA" id="ARBA00004752"/>
    </source>
</evidence>
<keyword evidence="3 6" id="KW-0133">Cell shape</keyword>
<evidence type="ECO:0000256" key="8">
    <source>
        <dbReference type="SAM" id="SignalP"/>
    </source>
</evidence>
<evidence type="ECO:0000256" key="5">
    <source>
        <dbReference type="ARBA" id="ARBA00023316"/>
    </source>
</evidence>
<feature type="region of interest" description="Disordered" evidence="7">
    <location>
        <begin position="43"/>
        <end position="70"/>
    </location>
</feature>
<dbReference type="PANTHER" id="PTHR30582:SF33">
    <property type="entry name" value="EXPORTED PROTEIN"/>
    <property type="match status" value="1"/>
</dbReference>
<dbReference type="InterPro" id="IPR005490">
    <property type="entry name" value="LD_TPept_cat_dom"/>
</dbReference>
<evidence type="ECO:0000259" key="9">
    <source>
        <dbReference type="PROSITE" id="PS52029"/>
    </source>
</evidence>
<keyword evidence="2" id="KW-0808">Transferase</keyword>
<evidence type="ECO:0000313" key="10">
    <source>
        <dbReference type="EMBL" id="MCH6168115.1"/>
    </source>
</evidence>
<evidence type="ECO:0000256" key="3">
    <source>
        <dbReference type="ARBA" id="ARBA00022960"/>
    </source>
</evidence>
<name>A0ABS9THT8_9PSEU</name>
<evidence type="ECO:0000256" key="2">
    <source>
        <dbReference type="ARBA" id="ARBA00022679"/>
    </source>
</evidence>
<sequence length="185" mass="18832">MRALKLLGLAGATAAAVFLGSAAVGAAPAEASINLPSPAVPAPVHAPPPGAPGANAPAPDSGNLAPTAAGTPCSSSARACLDLSTNRAWLLQGGKIQYGPVPVTHGRKGYLTPPGTFRVSFKDMNHKSSLFNNAPMPYSVFFNGGVAFHQGSLRQLSHGCVHLSRPAAQTFFNTLQTGDVVQVVP</sequence>
<proteinExistence type="predicted"/>
<dbReference type="SUPFAM" id="SSF141523">
    <property type="entry name" value="L,D-transpeptidase catalytic domain-like"/>
    <property type="match status" value="1"/>
</dbReference>
<keyword evidence="5 6" id="KW-0961">Cell wall biogenesis/degradation</keyword>
<evidence type="ECO:0000256" key="6">
    <source>
        <dbReference type="PROSITE-ProRule" id="PRU01373"/>
    </source>
</evidence>
<evidence type="ECO:0000256" key="7">
    <source>
        <dbReference type="SAM" id="MobiDB-lite"/>
    </source>
</evidence>
<keyword evidence="4 6" id="KW-0573">Peptidoglycan synthesis</keyword>
<dbReference type="PANTHER" id="PTHR30582">
    <property type="entry name" value="L,D-TRANSPEPTIDASE"/>
    <property type="match status" value="1"/>
</dbReference>
<feature type="domain" description="L,D-TPase catalytic" evidence="9">
    <location>
        <begin position="77"/>
        <end position="184"/>
    </location>
</feature>
<feature type="chain" id="PRO_5045838419" evidence="8">
    <location>
        <begin position="27"/>
        <end position="185"/>
    </location>
</feature>
<dbReference type="Pfam" id="PF03734">
    <property type="entry name" value="YkuD"/>
    <property type="match status" value="1"/>
</dbReference>
<dbReference type="CDD" id="cd16913">
    <property type="entry name" value="YkuD_like"/>
    <property type="match status" value="1"/>
</dbReference>
<dbReference type="PROSITE" id="PS52029">
    <property type="entry name" value="LD_TPASE"/>
    <property type="match status" value="1"/>
</dbReference>